<reference evidence="3 4" key="1">
    <citation type="submission" date="2012-03" db="EMBL/GenBank/DDBJ databases">
        <title>The Genome Sequence of Bartonella rattimassiliensis 15908.</title>
        <authorList>
            <consortium name="The Broad Institute Genome Sequencing Platform"/>
            <consortium name="The Broad Institute Genome Sequencing Center for Infectious Disease"/>
            <person name="Feldgarden M."/>
            <person name="Kirby J."/>
            <person name="Kosoy M."/>
            <person name="Birtles R."/>
            <person name="Probert W.S."/>
            <person name="Chiaraviglio L."/>
            <person name="Young S.K."/>
            <person name="Zeng Q."/>
            <person name="Gargeya S."/>
            <person name="Fitzgerald M."/>
            <person name="Haas B."/>
            <person name="Abouelleil A."/>
            <person name="Alvarado L."/>
            <person name="Arachchi H.M."/>
            <person name="Berlin A."/>
            <person name="Chapman S.B."/>
            <person name="Gearin G."/>
            <person name="Goldberg J."/>
            <person name="Griggs A."/>
            <person name="Gujja S."/>
            <person name="Hansen M."/>
            <person name="Heiman D."/>
            <person name="Howarth C."/>
            <person name="Larimer J."/>
            <person name="Lui A."/>
            <person name="MacDonald P.J.P."/>
            <person name="McCowen C."/>
            <person name="Montmayeur A."/>
            <person name="Murphy C."/>
            <person name="Neiman D."/>
            <person name="Pearson M."/>
            <person name="Priest M."/>
            <person name="Roberts A."/>
            <person name="Saif S."/>
            <person name="Shea T."/>
            <person name="Sisk P."/>
            <person name="Stolte C."/>
            <person name="Sykes S."/>
            <person name="Wortman J."/>
            <person name="Nusbaum C."/>
            <person name="Birren B."/>
        </authorList>
    </citation>
    <scope>NUCLEOTIDE SEQUENCE [LARGE SCALE GENOMIC DNA]</scope>
    <source>
        <strain evidence="3 4">15908</strain>
    </source>
</reference>
<dbReference type="STRING" id="1094556.MCY_01300"/>
<feature type="domain" description="Trimeric autotransporter adhesin YadA-like head" evidence="1">
    <location>
        <begin position="207"/>
        <end position="231"/>
    </location>
</feature>
<dbReference type="Gene3D" id="2.150.10.10">
    <property type="entry name" value="Serralysin-like metalloprotease, C-terminal"/>
    <property type="match status" value="2"/>
</dbReference>
<dbReference type="GO" id="GO:0019867">
    <property type="term" value="C:outer membrane"/>
    <property type="evidence" value="ECO:0007669"/>
    <property type="project" value="InterPro"/>
</dbReference>
<dbReference type="Pfam" id="PF05658">
    <property type="entry name" value="YadA_head"/>
    <property type="match status" value="7"/>
</dbReference>
<evidence type="ECO:0000259" key="1">
    <source>
        <dbReference type="Pfam" id="PF05658"/>
    </source>
</evidence>
<protein>
    <recommendedName>
        <fullName evidence="5">Trimeric autotransporter adhesin YadA-like head domain-containing protein</fullName>
    </recommendedName>
</protein>
<evidence type="ECO:0000313" key="3">
    <source>
        <dbReference type="EMBL" id="EJF83579.1"/>
    </source>
</evidence>
<dbReference type="Gene3D" id="2.20.70.140">
    <property type="match status" value="1"/>
</dbReference>
<dbReference type="CDD" id="cd12820">
    <property type="entry name" value="LbR_YadA-like"/>
    <property type="match status" value="1"/>
</dbReference>
<feature type="domain" description="Trimeric autotransporter adhesin YadA-like head" evidence="1">
    <location>
        <begin position="235"/>
        <end position="259"/>
    </location>
</feature>
<feature type="domain" description="Trimeric autotransporter adhesin YadA-like head" evidence="1">
    <location>
        <begin position="165"/>
        <end position="191"/>
    </location>
</feature>
<feature type="domain" description="Trimeric autotransporter adhesin YadA-like stalk" evidence="2">
    <location>
        <begin position="795"/>
        <end position="818"/>
    </location>
</feature>
<feature type="domain" description="Trimeric autotransporter adhesin YadA-like head" evidence="1">
    <location>
        <begin position="269"/>
        <end position="295"/>
    </location>
</feature>
<feature type="domain" description="Trimeric autotransporter adhesin YadA-like head" evidence="1">
    <location>
        <begin position="679"/>
        <end position="700"/>
    </location>
</feature>
<sequence length="818" mass="84048">MKKIYATLTRNDVKCIRFFYPFSMMRGISFLAMIAFLLNDSSVFASNLAITGQKIMSDNSPGVAYPRGSHGSIVLSGDDDFCGVDNVIGRGDTIISHGQERKAKQITAEEQYQRFIENKAFGGFHPYGSNDGALDRWSGDGRTASNNGYMGMDTTRGDTNILPVAHGIYSFATGCGSSARGNYSVAFGANATARSGGAQAFGVSALASGKVSVAVGVGSEASGDAALAFGGLSVASGQHSVAIGQRAVAQSSGAIAIGSSDSSENKTMAYGQEAIAIGTNAIARVSGGIAVGSRSVSNTDHSVLGYDPVKNGRTTDSGIEWKSTAGAFSVGFVEGKVTRQITGVAAGTEDTDAVNVAQLKKLRGAIGNWKLTVNGEDSEGIGLDDVVDFSTGSTNLTVTKGKDGNKIKFDLARGIIIDSLKVGNNVLDAAGLIISGGPKITTGGIDAGKKKVTNVKFGDIFMGSMDAITGSQLYSLGDNVAASLGGGSYKDGKWSAPTFKFKIFDTNGEEKDGTYENVAEALTGVGASITNINNKFTEQINNAIANVRSDSLVKWNEETKLIKLGEEKEGTKITVANKDNESRIISGIKEGIEDTDAVNVAQLKAVQKAATIKGLKVNTIGKDFKDAIADGQSSIAIGNSASVGVGAINAIAIGYKAKVSSHVPDAISIGSYTAASRNGAIAIGAYSSVNADGAIAFGYGTKADVVGMVVIGSNAGPKGEDSSLDTSYSVAVGFQAKVAVRDSIVLGYGSLANVGAGVIGYDPSMKANSDKQDSIWESSLGALSIGDSEKGITRQIVGVSAGTNDTDAVNVAQVKSLQ</sequence>
<gene>
    <name evidence="3" type="ORF">MCY_01300</name>
</gene>
<comment type="caution">
    <text evidence="3">The sequence shown here is derived from an EMBL/GenBank/DDBJ whole genome shotgun (WGS) entry which is preliminary data.</text>
</comment>
<dbReference type="AlphaFoldDB" id="J0QKV4"/>
<dbReference type="eggNOG" id="COG5295">
    <property type="taxonomic scope" value="Bacteria"/>
</dbReference>
<dbReference type="Proteomes" id="UP000001077">
    <property type="component" value="Unassembled WGS sequence"/>
</dbReference>
<evidence type="ECO:0000259" key="2">
    <source>
        <dbReference type="Pfam" id="PF05662"/>
    </source>
</evidence>
<keyword evidence="4" id="KW-1185">Reference proteome</keyword>
<dbReference type="SUPFAM" id="SSF101967">
    <property type="entry name" value="Adhesin YadA, collagen-binding domain"/>
    <property type="match status" value="4"/>
</dbReference>
<feature type="domain" description="Trimeric autotransporter adhesin YadA-like head" evidence="1">
    <location>
        <begin position="728"/>
        <end position="750"/>
    </location>
</feature>
<feature type="domain" description="Trimeric autotransporter adhesin YadA-like head" evidence="1">
    <location>
        <begin position="629"/>
        <end position="657"/>
    </location>
</feature>
<organism evidence="3 4">
    <name type="scientific">Bartonella rattimassiliensis 15908</name>
    <dbReference type="NCBI Taxonomy" id="1094556"/>
    <lineage>
        <taxon>Bacteria</taxon>
        <taxon>Pseudomonadati</taxon>
        <taxon>Pseudomonadota</taxon>
        <taxon>Alphaproteobacteria</taxon>
        <taxon>Hyphomicrobiales</taxon>
        <taxon>Bartonellaceae</taxon>
        <taxon>Bartonella</taxon>
    </lineage>
</organism>
<dbReference type="Gene3D" id="6.20.50.100">
    <property type="match status" value="1"/>
</dbReference>
<feature type="non-terminal residue" evidence="3">
    <location>
        <position position="818"/>
    </location>
</feature>
<accession>J0QKV4</accession>
<dbReference type="InterPro" id="IPR008635">
    <property type="entry name" value="Coiled_stalk_dom"/>
</dbReference>
<dbReference type="InterPro" id="IPR011049">
    <property type="entry name" value="Serralysin-like_metalloprot_C"/>
</dbReference>
<feature type="domain" description="Trimeric autotransporter adhesin YadA-like stalk" evidence="2">
    <location>
        <begin position="340"/>
        <end position="368"/>
    </location>
</feature>
<dbReference type="EMBL" id="AILY01000041">
    <property type="protein sequence ID" value="EJF83579.1"/>
    <property type="molecule type" value="Genomic_DNA"/>
</dbReference>
<dbReference type="Pfam" id="PF05662">
    <property type="entry name" value="YadA_stalk"/>
    <property type="match status" value="4"/>
</dbReference>
<proteinExistence type="predicted"/>
<dbReference type="Gene3D" id="1.20.5.170">
    <property type="match status" value="1"/>
</dbReference>
<feature type="domain" description="Trimeric autotransporter adhesin YadA-like stalk" evidence="2">
    <location>
        <begin position="585"/>
        <end position="613"/>
    </location>
</feature>
<evidence type="ECO:0008006" key="5">
    <source>
        <dbReference type="Google" id="ProtNLM"/>
    </source>
</evidence>
<name>J0QKV4_9HYPH</name>
<evidence type="ECO:0000313" key="4">
    <source>
        <dbReference type="Proteomes" id="UP000001077"/>
    </source>
</evidence>
<dbReference type="HOGENOM" id="CLU_373667_0_0_5"/>
<feature type="domain" description="Trimeric autotransporter adhesin YadA-like stalk" evidence="2">
    <location>
        <begin position="451"/>
        <end position="488"/>
    </location>
</feature>
<dbReference type="InterPro" id="IPR008640">
    <property type="entry name" value="Adhesin_Head_dom"/>
</dbReference>
<dbReference type="Gene3D" id="6.10.250.2120">
    <property type="match status" value="1"/>
</dbReference>